<accession>A0A194PJW4</accession>
<dbReference type="SUPFAM" id="SSF48452">
    <property type="entry name" value="TPR-like"/>
    <property type="match status" value="1"/>
</dbReference>
<evidence type="ECO:0000256" key="1">
    <source>
        <dbReference type="ARBA" id="ARBA00022691"/>
    </source>
</evidence>
<dbReference type="SUPFAM" id="SSF53335">
    <property type="entry name" value="S-adenosyl-L-methionine-dependent methyltransferases"/>
    <property type="match status" value="1"/>
</dbReference>
<dbReference type="EMBL" id="KQ459602">
    <property type="protein sequence ID" value="KPI93612.1"/>
    <property type="molecule type" value="Genomic_DNA"/>
</dbReference>
<feature type="repeat" description="TPR" evidence="2">
    <location>
        <begin position="81"/>
        <end position="114"/>
    </location>
</feature>
<dbReference type="PROSITE" id="PS50005">
    <property type="entry name" value="TPR"/>
    <property type="match status" value="1"/>
</dbReference>
<dbReference type="Gene3D" id="3.40.50.150">
    <property type="entry name" value="Vaccinia Virus protein VP39"/>
    <property type="match status" value="1"/>
</dbReference>
<dbReference type="Gene3D" id="1.25.40.10">
    <property type="entry name" value="Tetratricopeptide repeat domain"/>
    <property type="match status" value="1"/>
</dbReference>
<dbReference type="CDD" id="cd02440">
    <property type="entry name" value="AdoMet_MTases"/>
    <property type="match status" value="1"/>
</dbReference>
<name>A0A194PJW4_PAPXU</name>
<evidence type="ECO:0000256" key="2">
    <source>
        <dbReference type="PROSITE-ProRule" id="PRU00339"/>
    </source>
</evidence>
<dbReference type="InterPro" id="IPR029063">
    <property type="entry name" value="SAM-dependent_MTases_sf"/>
</dbReference>
<keyword evidence="4" id="KW-1185">Reference proteome</keyword>
<dbReference type="STRING" id="66420.A0A194PJW4"/>
<dbReference type="GO" id="GO:0042054">
    <property type="term" value="F:histone methyltransferase activity"/>
    <property type="evidence" value="ECO:0007669"/>
    <property type="project" value="TreeGrafter"/>
</dbReference>
<evidence type="ECO:0000313" key="3">
    <source>
        <dbReference type="EMBL" id="KPI93612.1"/>
    </source>
</evidence>
<dbReference type="InterPro" id="IPR019734">
    <property type="entry name" value="TPR_rpt"/>
</dbReference>
<keyword evidence="2" id="KW-0802">TPR repeat</keyword>
<evidence type="ECO:0000313" key="4">
    <source>
        <dbReference type="Proteomes" id="UP000053268"/>
    </source>
</evidence>
<protein>
    <submittedName>
        <fullName evidence="3">Uncharacterized protein</fullName>
    </submittedName>
</protein>
<proteinExistence type="predicted"/>
<dbReference type="GO" id="GO:0005634">
    <property type="term" value="C:nucleus"/>
    <property type="evidence" value="ECO:0007669"/>
    <property type="project" value="TreeGrafter"/>
</dbReference>
<dbReference type="AlphaFoldDB" id="A0A194PJW4"/>
<dbReference type="PANTHER" id="PTHR11006">
    <property type="entry name" value="PROTEIN ARGININE N-METHYLTRANSFERASE"/>
    <property type="match status" value="1"/>
</dbReference>
<dbReference type="Gene3D" id="2.70.160.11">
    <property type="entry name" value="Hnrnp arginine n-methyltransferase1"/>
    <property type="match status" value="1"/>
</dbReference>
<keyword evidence="1" id="KW-0949">S-adenosyl-L-methionine</keyword>
<dbReference type="InterPro" id="IPR025799">
    <property type="entry name" value="Arg_MeTrfase"/>
</dbReference>
<dbReference type="InterPro" id="IPR011990">
    <property type="entry name" value="TPR-like_helical_dom_sf"/>
</dbReference>
<reference evidence="3 4" key="1">
    <citation type="journal article" date="2015" name="Nat. Commun.">
        <title>Outbred genome sequencing and CRISPR/Cas9 gene editing in butterflies.</title>
        <authorList>
            <person name="Li X."/>
            <person name="Fan D."/>
            <person name="Zhang W."/>
            <person name="Liu G."/>
            <person name="Zhang L."/>
            <person name="Zhao L."/>
            <person name="Fang X."/>
            <person name="Chen L."/>
            <person name="Dong Y."/>
            <person name="Chen Y."/>
            <person name="Ding Y."/>
            <person name="Zhao R."/>
            <person name="Feng M."/>
            <person name="Zhu Y."/>
            <person name="Feng Y."/>
            <person name="Jiang X."/>
            <person name="Zhu D."/>
            <person name="Xiang H."/>
            <person name="Feng X."/>
            <person name="Li S."/>
            <person name="Wang J."/>
            <person name="Zhang G."/>
            <person name="Kronforst M.R."/>
            <person name="Wang W."/>
        </authorList>
    </citation>
    <scope>NUCLEOTIDE SEQUENCE [LARGE SCALE GENOMIC DNA]</scope>
    <source>
        <strain evidence="3">Ya'a_city_454_Px</strain>
        <tissue evidence="3">Whole body</tissue>
    </source>
</reference>
<gene>
    <name evidence="3" type="ORF">RR46_10872</name>
</gene>
<dbReference type="GO" id="GO:0016274">
    <property type="term" value="F:protein-arginine N-methyltransferase activity"/>
    <property type="evidence" value="ECO:0007669"/>
    <property type="project" value="InterPro"/>
</dbReference>
<dbReference type="PANTHER" id="PTHR11006:SF60">
    <property type="entry name" value="PROTEIN ARGININE N-METHYLTRANSFERASE 9"/>
    <property type="match status" value="1"/>
</dbReference>
<sequence>MEENEGDYVNYARQLSSSGNLSKSFDLYISVFEKNPRIKNMYEPEFQIVMMRYNETLSAAGKIEDIFTNFSRAIRIFPKNVYLLNEIGKYLYKFGYYEEAWSHFQKALRANSGFVNAEKNLNSVKNLLVERWHFRMLNDKKRNELFRAAIHEMVKLGKDGVIDVGTGTGLLALFARECQPLTVTGCDGSSVMTKIAESILQDYEINDIAIVNKMSTAMDYKEIGSKCTILVTEMFDAGLFGEHVLQTLLHAWNYLIDAGGKVIPGRVEFFVAGVNCNYLNLKYQLGQGIKTVLNIPTANVHMMSYDETYDCEDVHSFKDLKYITEEHSLIKIDFNNYEDIQEKLYQSKPFNIDLIATQDGEINCLIGWFKLYLTDNVTITTDPRSEDRCNAWQQAVFYDTIPKVVKKNDKYSAQFLMNTGKLTMIPNCNINIDMISQEALRFLNDSEYVKTILGCVGMACVYLGQMIEMSEIAVIDLCPFPLFGVQMMKRGAKSLVCTARTYNDEVFILKILQAYNIDMSKITILVGDVWNLDSFSIKTFQAKFCHPFELCGDIDLRLKDIAHELKTSHLAPGGLYMPANISIICQLVDSHWLDINNRVYDENTIGYKVAGYMNVYQVSQNFSIDMSRLEYTPMTNPICVGECSNELRSFVINTPIIRDGLTNAILCWYKIELMEDIDEIATNRSDGFVDSIAFLADPKVPMKKGDIANVLLCVDPDGGFKVIVDVDN</sequence>
<dbReference type="Proteomes" id="UP000053268">
    <property type="component" value="Unassembled WGS sequence"/>
</dbReference>
<organism evidence="3 4">
    <name type="scientific">Papilio xuthus</name>
    <name type="common">Asian swallowtail butterfly</name>
    <dbReference type="NCBI Taxonomy" id="66420"/>
    <lineage>
        <taxon>Eukaryota</taxon>
        <taxon>Metazoa</taxon>
        <taxon>Ecdysozoa</taxon>
        <taxon>Arthropoda</taxon>
        <taxon>Hexapoda</taxon>
        <taxon>Insecta</taxon>
        <taxon>Pterygota</taxon>
        <taxon>Neoptera</taxon>
        <taxon>Endopterygota</taxon>
        <taxon>Lepidoptera</taxon>
        <taxon>Glossata</taxon>
        <taxon>Ditrysia</taxon>
        <taxon>Papilionoidea</taxon>
        <taxon>Papilionidae</taxon>
        <taxon>Papilioninae</taxon>
        <taxon>Papilio</taxon>
    </lineage>
</organism>